<keyword evidence="1" id="KW-0812">Transmembrane</keyword>
<proteinExistence type="predicted"/>
<name>A0ABR9ZZT0_9FIRM</name>
<keyword evidence="1" id="KW-0472">Membrane</keyword>
<dbReference type="RefSeq" id="WP_194703635.1">
    <property type="nucleotide sequence ID" value="NZ_JADKNH010000015.1"/>
</dbReference>
<dbReference type="Proteomes" id="UP000614200">
    <property type="component" value="Unassembled WGS sequence"/>
</dbReference>
<evidence type="ECO:0000256" key="1">
    <source>
        <dbReference type="SAM" id="Phobius"/>
    </source>
</evidence>
<feature type="transmembrane region" description="Helical" evidence="1">
    <location>
        <begin position="12"/>
        <end position="37"/>
    </location>
</feature>
<gene>
    <name evidence="2" type="ORF">ISU02_20080</name>
</gene>
<evidence type="ECO:0000313" key="3">
    <source>
        <dbReference type="Proteomes" id="UP000614200"/>
    </source>
</evidence>
<reference evidence="2 3" key="1">
    <citation type="submission" date="2020-11" db="EMBL/GenBank/DDBJ databases">
        <title>Fusibacter basophilias sp. nov.</title>
        <authorList>
            <person name="Qiu D."/>
        </authorList>
    </citation>
    <scope>NUCLEOTIDE SEQUENCE [LARGE SCALE GENOMIC DNA]</scope>
    <source>
        <strain evidence="2 3">Q10-2</strain>
    </source>
</reference>
<feature type="transmembrane region" description="Helical" evidence="1">
    <location>
        <begin position="77"/>
        <end position="97"/>
    </location>
</feature>
<evidence type="ECO:0000313" key="2">
    <source>
        <dbReference type="EMBL" id="MBF4695400.1"/>
    </source>
</evidence>
<protein>
    <submittedName>
        <fullName evidence="2">Uncharacterized protein</fullName>
    </submittedName>
</protein>
<keyword evidence="1" id="KW-1133">Transmembrane helix</keyword>
<sequence length="100" mass="11414">MKKERFYDSQIFRLILLIFLSIALIEIIFVASGFLISKYFFNIISVLDCISLFNGFVVFSFFAIEKFGGVKAQLNRLLLRMTLALSVISSALIFIFANRG</sequence>
<feature type="transmembrane region" description="Helical" evidence="1">
    <location>
        <begin position="43"/>
        <end position="65"/>
    </location>
</feature>
<accession>A0ABR9ZZT0</accession>
<keyword evidence="3" id="KW-1185">Reference proteome</keyword>
<dbReference type="EMBL" id="JADKNH010000015">
    <property type="protein sequence ID" value="MBF4695400.1"/>
    <property type="molecule type" value="Genomic_DNA"/>
</dbReference>
<comment type="caution">
    <text evidence="2">The sequence shown here is derived from an EMBL/GenBank/DDBJ whole genome shotgun (WGS) entry which is preliminary data.</text>
</comment>
<organism evidence="2 3">
    <name type="scientific">Fusibacter ferrireducens</name>
    <dbReference type="NCBI Taxonomy" id="2785058"/>
    <lineage>
        <taxon>Bacteria</taxon>
        <taxon>Bacillati</taxon>
        <taxon>Bacillota</taxon>
        <taxon>Clostridia</taxon>
        <taxon>Eubacteriales</taxon>
        <taxon>Eubacteriales Family XII. Incertae Sedis</taxon>
        <taxon>Fusibacter</taxon>
    </lineage>
</organism>